<evidence type="ECO:0000313" key="5">
    <source>
        <dbReference type="EMBL" id="MFD1223638.1"/>
    </source>
</evidence>
<reference evidence="6" key="1">
    <citation type="journal article" date="2019" name="Int. J. Syst. Evol. Microbiol.">
        <title>The Global Catalogue of Microorganisms (GCM) 10K type strain sequencing project: providing services to taxonomists for standard genome sequencing and annotation.</title>
        <authorList>
            <consortium name="The Broad Institute Genomics Platform"/>
            <consortium name="The Broad Institute Genome Sequencing Center for Infectious Disease"/>
            <person name="Wu L."/>
            <person name="Ma J."/>
        </authorList>
    </citation>
    <scope>NUCLEOTIDE SEQUENCE [LARGE SCALE GENOMIC DNA]</scope>
    <source>
        <strain evidence="6">CCUG 53270</strain>
    </source>
</reference>
<dbReference type="InterPro" id="IPR013830">
    <property type="entry name" value="SGNH_hydro"/>
</dbReference>
<dbReference type="EMBL" id="JBHTLU010000036">
    <property type="protein sequence ID" value="MFD1223638.1"/>
    <property type="molecule type" value="Genomic_DNA"/>
</dbReference>
<dbReference type="Proteomes" id="UP001597180">
    <property type="component" value="Unassembled WGS sequence"/>
</dbReference>
<organism evidence="5 6">
    <name type="scientific">Paenibacillus vulneris</name>
    <dbReference type="NCBI Taxonomy" id="1133364"/>
    <lineage>
        <taxon>Bacteria</taxon>
        <taxon>Bacillati</taxon>
        <taxon>Bacillota</taxon>
        <taxon>Bacilli</taxon>
        <taxon>Bacillales</taxon>
        <taxon>Paenibacillaceae</taxon>
        <taxon>Paenibacillus</taxon>
    </lineage>
</organism>
<keyword evidence="2" id="KW-0378">Hydrolase</keyword>
<accession>A0ABW3URU5</accession>
<evidence type="ECO:0000313" key="6">
    <source>
        <dbReference type="Proteomes" id="UP001597180"/>
    </source>
</evidence>
<proteinExistence type="inferred from homology"/>
<dbReference type="InterPro" id="IPR001119">
    <property type="entry name" value="SLH_dom"/>
</dbReference>
<dbReference type="InterPro" id="IPR037459">
    <property type="entry name" value="RhgT-like"/>
</dbReference>
<dbReference type="Gene3D" id="3.40.50.1110">
    <property type="entry name" value="SGNH hydrolase"/>
    <property type="match status" value="1"/>
</dbReference>
<evidence type="ECO:0000256" key="2">
    <source>
        <dbReference type="ARBA" id="ARBA00022801"/>
    </source>
</evidence>
<dbReference type="Pfam" id="PF13472">
    <property type="entry name" value="Lipase_GDSL_2"/>
    <property type="match status" value="1"/>
</dbReference>
<dbReference type="PROSITE" id="PS51272">
    <property type="entry name" value="SLH"/>
    <property type="match status" value="1"/>
</dbReference>
<comment type="similarity">
    <text evidence="1">Belongs to the 'GDSL' lipolytic enzyme family.</text>
</comment>
<gene>
    <name evidence="5" type="ORF">ACFQ4B_26305</name>
</gene>
<feature type="region of interest" description="Disordered" evidence="3">
    <location>
        <begin position="557"/>
        <end position="579"/>
    </location>
</feature>
<dbReference type="PANTHER" id="PTHR43695">
    <property type="entry name" value="PUTATIVE (AFU_ORTHOLOGUE AFUA_2G17250)-RELATED"/>
    <property type="match status" value="1"/>
</dbReference>
<protein>
    <submittedName>
        <fullName evidence="5">GDSL-type esterase/lipase family protein</fullName>
    </submittedName>
</protein>
<evidence type="ECO:0000259" key="4">
    <source>
        <dbReference type="PROSITE" id="PS51272"/>
    </source>
</evidence>
<dbReference type="PANTHER" id="PTHR43695:SF1">
    <property type="entry name" value="RHAMNOGALACTURONAN ACETYLESTERASE"/>
    <property type="match status" value="1"/>
</dbReference>
<evidence type="ECO:0000256" key="3">
    <source>
        <dbReference type="SAM" id="MobiDB-lite"/>
    </source>
</evidence>
<sequence length="663" mass="74153">MTTKTEPLAKKFYFGKSNKAGYIRVTCNENNGVPLYSKETSFGFLHQTCAFPPREVHTSSIISTEEGFILTETDFYYEPGHENDNFNHYGMAFRIDVPAGAYEIYVKTASELADTMVSVSGLQASRILDSGYWDAARLIPVNTYARTGPREWSFRFVTGLPYLDIEIEPKYSGIPVGVEEIIISPIAPQPREEGSLPALFLLGDSTVKSYTFEEAPMCGWGQVIGRLFDRDQVTVINYSMGGRSFKNAYAEGRLNDLLMTGHQGDHVLIQFGHNDEREDEYRRYGRGSTESMYRTYIEHVYVPAIRARGMIPVLVTPPSRVLGSAAAGHRYTNSFRARKFPELMKTLGQKLGITVIDLNSESIQYYNQIGVEATTALFMSIEAGETPGKTNDGSYANGHPANKIDGTHYKEALAKPFAQIIATQMVKLGEAGDPTALELASYLRKDVAAAAASEDWETIFPETAKDIRVGEAAYYRNQIEKMLQLGVMNKDHNGHFHPHRVMSTEEFITALSRIMNIQPAAMQGYPRGDLTRELMAAILFDAYHTKFTEKPKYMTDYNGKPSGPADRHHDPNLDSGNTDVTYDPMISYEQLTDTGGITPNIADKVKKAYELGLIRSEKGITRGKVSCGTELEPKQSVTREKAAKVLYFMWVLVNPVHRENHQI</sequence>
<dbReference type="RefSeq" id="WP_345587914.1">
    <property type="nucleotide sequence ID" value="NZ_BAABJG010000014.1"/>
</dbReference>
<name>A0ABW3URU5_9BACL</name>
<dbReference type="SUPFAM" id="SSF52266">
    <property type="entry name" value="SGNH hydrolase"/>
    <property type="match status" value="1"/>
</dbReference>
<feature type="domain" description="SLH" evidence="4">
    <location>
        <begin position="462"/>
        <end position="525"/>
    </location>
</feature>
<comment type="caution">
    <text evidence="5">The sequence shown here is derived from an EMBL/GenBank/DDBJ whole genome shotgun (WGS) entry which is preliminary data.</text>
</comment>
<dbReference type="Gene3D" id="2.60.120.430">
    <property type="entry name" value="Galactose-binding lectin"/>
    <property type="match status" value="1"/>
</dbReference>
<evidence type="ECO:0000256" key="1">
    <source>
        <dbReference type="ARBA" id="ARBA00008668"/>
    </source>
</evidence>
<dbReference type="InterPro" id="IPR036514">
    <property type="entry name" value="SGNH_hydro_sf"/>
</dbReference>
<keyword evidence="6" id="KW-1185">Reference proteome</keyword>